<dbReference type="Gene3D" id="3.40.50.360">
    <property type="match status" value="1"/>
</dbReference>
<reference evidence="2 3" key="1">
    <citation type="submission" date="2006-06" db="EMBL/GenBank/DDBJ databases">
        <authorList>
            <person name="Moran M.A."/>
            <person name="Ferriera S."/>
            <person name="Johnson J."/>
            <person name="Kravitz S."/>
            <person name="Beeson K."/>
            <person name="Sutton G."/>
            <person name="Rogers Y.-H."/>
            <person name="Friedman R."/>
            <person name="Frazier M."/>
            <person name="Venter J.C."/>
        </authorList>
    </citation>
    <scope>NUCLEOTIDE SEQUENCE [LARGE SCALE GENOMIC DNA]</scope>
    <source>
        <strain evidence="2 3">E-37</strain>
    </source>
</reference>
<dbReference type="eggNOG" id="COG0431">
    <property type="taxonomic scope" value="Bacteria"/>
</dbReference>
<dbReference type="GO" id="GO:0016491">
    <property type="term" value="F:oxidoreductase activity"/>
    <property type="evidence" value="ECO:0007669"/>
    <property type="project" value="InterPro"/>
</dbReference>
<dbReference type="EMBL" id="AAYA01000002">
    <property type="protein sequence ID" value="EBA10001.1"/>
    <property type="molecule type" value="Genomic_DNA"/>
</dbReference>
<dbReference type="GO" id="GO:0005829">
    <property type="term" value="C:cytosol"/>
    <property type="evidence" value="ECO:0007669"/>
    <property type="project" value="TreeGrafter"/>
</dbReference>
<dbReference type="PANTHER" id="PTHR30543:SF21">
    <property type="entry name" value="NAD(P)H-DEPENDENT FMN REDUCTASE LOT6"/>
    <property type="match status" value="1"/>
</dbReference>
<evidence type="ECO:0000259" key="1">
    <source>
        <dbReference type="Pfam" id="PF03358"/>
    </source>
</evidence>
<dbReference type="InterPro" id="IPR005025">
    <property type="entry name" value="FMN_Rdtase-like_dom"/>
</dbReference>
<evidence type="ECO:0000313" key="3">
    <source>
        <dbReference type="Proteomes" id="UP000005713"/>
    </source>
</evidence>
<dbReference type="Proteomes" id="UP000005713">
    <property type="component" value="Unassembled WGS sequence"/>
</dbReference>
<dbReference type="GO" id="GO:0010181">
    <property type="term" value="F:FMN binding"/>
    <property type="evidence" value="ECO:0007669"/>
    <property type="project" value="TreeGrafter"/>
</dbReference>
<dbReference type="RefSeq" id="WP_005856385.1">
    <property type="nucleotide sequence ID" value="NZ_AAYA01000002.1"/>
</dbReference>
<keyword evidence="3" id="KW-1185">Reference proteome</keyword>
<protein>
    <recommendedName>
        <fullName evidence="1">NADPH-dependent FMN reductase-like domain-containing protein</fullName>
    </recommendedName>
</protein>
<evidence type="ECO:0000313" key="2">
    <source>
        <dbReference type="EMBL" id="EBA10001.1"/>
    </source>
</evidence>
<dbReference type="SUPFAM" id="SSF52218">
    <property type="entry name" value="Flavoproteins"/>
    <property type="match status" value="1"/>
</dbReference>
<dbReference type="AlphaFoldDB" id="A3JZU8"/>
<dbReference type="InterPro" id="IPR029039">
    <property type="entry name" value="Flavoprotein-like_sf"/>
</dbReference>
<feature type="domain" description="NADPH-dependent FMN reductase-like" evidence="1">
    <location>
        <begin position="6"/>
        <end position="151"/>
    </location>
</feature>
<comment type="caution">
    <text evidence="2">The sequence shown here is derived from an EMBL/GenBank/DDBJ whole genome shotgun (WGS) entry which is preliminary data.</text>
</comment>
<gene>
    <name evidence="2" type="ORF">SSE37_09333</name>
</gene>
<dbReference type="OrthoDB" id="9812295at2"/>
<dbReference type="InterPro" id="IPR050712">
    <property type="entry name" value="NAD(P)H-dep_reductase"/>
</dbReference>
<dbReference type="Pfam" id="PF03358">
    <property type="entry name" value="FMN_red"/>
    <property type="match status" value="1"/>
</dbReference>
<accession>A3JZU8</accession>
<sequence>MSETYEIAIIVGSLRNESWNRKLIEAMAALAPKTLSFRFIEIGDLPFYNQDLETDTPPTAWTRFRDEMKGVDGVLFATPEYNRTVPAVLKNAIDVGSRPYGASVWSGKPAGIVTASMGATGGFGANHHLRQSLVFLDMPTLQQPEAYIGKVQDVVTEDGVVDSSRDFLAGFMSAFAKLVEIHKS</sequence>
<proteinExistence type="predicted"/>
<organism evidence="2 3">
    <name type="scientific">Sagittula stellata (strain ATCC 700073 / DSM 11524 / E-37)</name>
    <dbReference type="NCBI Taxonomy" id="388399"/>
    <lineage>
        <taxon>Bacteria</taxon>
        <taxon>Pseudomonadati</taxon>
        <taxon>Pseudomonadota</taxon>
        <taxon>Alphaproteobacteria</taxon>
        <taxon>Rhodobacterales</taxon>
        <taxon>Roseobacteraceae</taxon>
        <taxon>Sagittula</taxon>
    </lineage>
</organism>
<dbReference type="PANTHER" id="PTHR30543">
    <property type="entry name" value="CHROMATE REDUCTASE"/>
    <property type="match status" value="1"/>
</dbReference>
<name>A3JZU8_SAGS3</name>